<comment type="caution">
    <text evidence="2">The sequence shown here is derived from an EMBL/GenBank/DDBJ whole genome shotgun (WGS) entry which is preliminary data.</text>
</comment>
<keyword evidence="3" id="KW-1185">Reference proteome</keyword>
<evidence type="ECO:0000313" key="2">
    <source>
        <dbReference type="EMBL" id="GFO40823.1"/>
    </source>
</evidence>
<keyword evidence="1" id="KW-0472">Membrane</keyword>
<dbReference type="EMBL" id="BLXT01007646">
    <property type="protein sequence ID" value="GFO40823.1"/>
    <property type="molecule type" value="Genomic_DNA"/>
</dbReference>
<proteinExistence type="predicted"/>
<sequence length="177" mass="20914">MYKLAKAALNRASYSGKLICWSDLKPKVNAYIHTVWQENWDAERANKLHEVLPNLGEDLHRRGEGADRKRETVMCGLRVGFKKMRNSFFGCDSLYTVQHILIERPDFQGTRRTYFSVTDMYIFREINLSRIVGYLKVSQALHRFLLKFITIYSVGFLMDFYLCLNLLEHLMEAYERE</sequence>
<gene>
    <name evidence="2" type="ORF">PoB_006732800</name>
</gene>
<feature type="transmembrane region" description="Helical" evidence="1">
    <location>
        <begin position="144"/>
        <end position="167"/>
    </location>
</feature>
<keyword evidence="1" id="KW-1133">Transmembrane helix</keyword>
<accession>A0AAV4D9T6</accession>
<name>A0AAV4D9T6_9GAST</name>
<dbReference type="Proteomes" id="UP000735302">
    <property type="component" value="Unassembled WGS sequence"/>
</dbReference>
<evidence type="ECO:0000313" key="3">
    <source>
        <dbReference type="Proteomes" id="UP000735302"/>
    </source>
</evidence>
<protein>
    <submittedName>
        <fullName evidence="2">Ribonuclease hi</fullName>
    </submittedName>
</protein>
<reference evidence="2 3" key="1">
    <citation type="journal article" date="2021" name="Elife">
        <title>Chloroplast acquisition without the gene transfer in kleptoplastic sea slugs, Plakobranchus ocellatus.</title>
        <authorList>
            <person name="Maeda T."/>
            <person name="Takahashi S."/>
            <person name="Yoshida T."/>
            <person name="Shimamura S."/>
            <person name="Takaki Y."/>
            <person name="Nagai Y."/>
            <person name="Toyoda A."/>
            <person name="Suzuki Y."/>
            <person name="Arimoto A."/>
            <person name="Ishii H."/>
            <person name="Satoh N."/>
            <person name="Nishiyama T."/>
            <person name="Hasebe M."/>
            <person name="Maruyama T."/>
            <person name="Minagawa J."/>
            <person name="Obokata J."/>
            <person name="Shigenobu S."/>
        </authorList>
    </citation>
    <scope>NUCLEOTIDE SEQUENCE [LARGE SCALE GENOMIC DNA]</scope>
</reference>
<dbReference type="AlphaFoldDB" id="A0AAV4D9T6"/>
<keyword evidence="1" id="KW-0812">Transmembrane</keyword>
<organism evidence="2 3">
    <name type="scientific">Plakobranchus ocellatus</name>
    <dbReference type="NCBI Taxonomy" id="259542"/>
    <lineage>
        <taxon>Eukaryota</taxon>
        <taxon>Metazoa</taxon>
        <taxon>Spiralia</taxon>
        <taxon>Lophotrochozoa</taxon>
        <taxon>Mollusca</taxon>
        <taxon>Gastropoda</taxon>
        <taxon>Heterobranchia</taxon>
        <taxon>Euthyneura</taxon>
        <taxon>Panpulmonata</taxon>
        <taxon>Sacoglossa</taxon>
        <taxon>Placobranchoidea</taxon>
        <taxon>Plakobranchidae</taxon>
        <taxon>Plakobranchus</taxon>
    </lineage>
</organism>
<evidence type="ECO:0000256" key="1">
    <source>
        <dbReference type="SAM" id="Phobius"/>
    </source>
</evidence>